<dbReference type="AlphaFoldDB" id="X1F2H7"/>
<accession>X1F2H7</accession>
<sequence>MAKKTAYSILEIVKKENFTTEEKSDYLKRILDSLEEKFEITRLRYYFFDINKPFSSSLIL</sequence>
<protein>
    <submittedName>
        <fullName evidence="1">Uncharacterized protein</fullName>
    </submittedName>
</protein>
<evidence type="ECO:0000313" key="1">
    <source>
        <dbReference type="EMBL" id="GAH39132.1"/>
    </source>
</evidence>
<dbReference type="EMBL" id="BARU01005629">
    <property type="protein sequence ID" value="GAH39132.1"/>
    <property type="molecule type" value="Genomic_DNA"/>
</dbReference>
<name>X1F2H7_9ZZZZ</name>
<organism evidence="1">
    <name type="scientific">marine sediment metagenome</name>
    <dbReference type="NCBI Taxonomy" id="412755"/>
    <lineage>
        <taxon>unclassified sequences</taxon>
        <taxon>metagenomes</taxon>
        <taxon>ecological metagenomes</taxon>
    </lineage>
</organism>
<reference evidence="1" key="1">
    <citation type="journal article" date="2014" name="Front. Microbiol.">
        <title>High frequency of phylogenetically diverse reductive dehalogenase-homologous genes in deep subseafloor sedimentary metagenomes.</title>
        <authorList>
            <person name="Kawai M."/>
            <person name="Futagami T."/>
            <person name="Toyoda A."/>
            <person name="Takaki Y."/>
            <person name="Nishi S."/>
            <person name="Hori S."/>
            <person name="Arai W."/>
            <person name="Tsubouchi T."/>
            <person name="Morono Y."/>
            <person name="Uchiyama I."/>
            <person name="Ito T."/>
            <person name="Fujiyama A."/>
            <person name="Inagaki F."/>
            <person name="Takami H."/>
        </authorList>
    </citation>
    <scope>NUCLEOTIDE SEQUENCE</scope>
    <source>
        <strain evidence="1">Expedition CK06-06</strain>
    </source>
</reference>
<comment type="caution">
    <text evidence="1">The sequence shown here is derived from an EMBL/GenBank/DDBJ whole genome shotgun (WGS) entry which is preliminary data.</text>
</comment>
<gene>
    <name evidence="1" type="ORF">S03H2_10998</name>
</gene>
<proteinExistence type="predicted"/>